<comment type="caution">
    <text evidence="1">The sequence shown here is derived from an EMBL/GenBank/DDBJ whole genome shotgun (WGS) entry which is preliminary data.</text>
</comment>
<dbReference type="EMBL" id="JASGBQ010000035">
    <property type="protein sequence ID" value="MDI9243457.1"/>
    <property type="molecule type" value="Genomic_DNA"/>
</dbReference>
<organism evidence="1 2">
    <name type="scientific">Fusibacillus kribbianus</name>
    <dbReference type="NCBI Taxonomy" id="3044208"/>
    <lineage>
        <taxon>Bacteria</taxon>
        <taxon>Bacillati</taxon>
        <taxon>Bacillota</taxon>
        <taxon>Clostridia</taxon>
        <taxon>Lachnospirales</taxon>
        <taxon>Lachnospiraceae</taxon>
        <taxon>Fusibacillus</taxon>
    </lineage>
</organism>
<gene>
    <name evidence="1" type="ORF">QJ036_13475</name>
</gene>
<accession>A0AAP4BD21</accession>
<dbReference type="Proteomes" id="UP001300383">
    <property type="component" value="Unassembled WGS sequence"/>
</dbReference>
<name>A0AAP4BD21_9FIRM</name>
<protein>
    <submittedName>
        <fullName evidence="1">Uncharacterized protein</fullName>
    </submittedName>
</protein>
<evidence type="ECO:0000313" key="2">
    <source>
        <dbReference type="Proteomes" id="UP001300383"/>
    </source>
</evidence>
<proteinExistence type="predicted"/>
<sequence length="75" mass="8329">MITEGEQESESGQGCGNYAESKYQRLRQDGFFLISIEILQRSGTNTVRSAAVSARKKVDQLTEIRFFSIGVLSVP</sequence>
<evidence type="ECO:0000313" key="1">
    <source>
        <dbReference type="EMBL" id="MDI9243457.1"/>
    </source>
</evidence>
<keyword evidence="2" id="KW-1185">Reference proteome</keyword>
<reference evidence="1 2" key="1">
    <citation type="submission" date="2023-05" db="EMBL/GenBank/DDBJ databases">
        <title>[ruminococcus] sp. nov., isolated from a pig farm feces dump.</title>
        <authorList>
            <person name="Chang Y.-H."/>
        </authorList>
    </citation>
    <scope>NUCLEOTIDE SEQUENCE [LARGE SCALE GENOMIC DNA]</scope>
    <source>
        <strain evidence="1 2">YH-rum2234</strain>
    </source>
</reference>
<dbReference type="AlphaFoldDB" id="A0AAP4BD21"/>